<dbReference type="SUPFAM" id="SSF101386">
    <property type="entry name" value="all-alpha NTP pyrophosphatases"/>
    <property type="match status" value="2"/>
</dbReference>
<dbReference type="CDD" id="cd11529">
    <property type="entry name" value="NTP-PPase_MazG_Cterm"/>
    <property type="match status" value="1"/>
</dbReference>
<proteinExistence type="predicted"/>
<dbReference type="GO" id="GO:0046047">
    <property type="term" value="P:TTP catabolic process"/>
    <property type="evidence" value="ECO:0007669"/>
    <property type="project" value="TreeGrafter"/>
</dbReference>
<dbReference type="EC" id="3.6.1.9" evidence="3"/>
<dbReference type="GO" id="GO:0006950">
    <property type="term" value="P:response to stress"/>
    <property type="evidence" value="ECO:0007669"/>
    <property type="project" value="UniProtKB-ARBA"/>
</dbReference>
<dbReference type="InterPro" id="IPR048011">
    <property type="entry name" value="NTP-PPase_MazG-like_C"/>
</dbReference>
<feature type="domain" description="NTP pyrophosphohydrolase MazG-like" evidence="2">
    <location>
        <begin position="433"/>
        <end position="507"/>
    </location>
</feature>
<dbReference type="CDD" id="cd11528">
    <property type="entry name" value="NTP-PPase_MazG_Nterm"/>
    <property type="match status" value="1"/>
</dbReference>
<sequence length="547" mass="60788">MQVEKRTALNQPAITVVGLGAGDPGHLTRAGWEALRQADRLFLRTAIHPTVPYLMESGFAFATFDSLYESADSFDDLYREIARRLIEAAELGPITFAVPGHPRVGEKAVALLLDEARRRGWPVAVIPGVSFLEALYTALGFDPARGLTVLDGLDLAPEDLDRRRGTVITQVYAQRVASDVKLTLMDVYGDEHPITVIRAAGVAGEERIAEIPLYELDRLDWVDHLTSVYVPPLPAGAQPAAMSETGESGETVDRRERAGAIENPDQYALDPLVEVMGRLLAPEGCPWDREQTHQSLKPYLLEEAYEVLEAIDLDDDSKLKEELGDVLLQVVFHGLIAEGEGRFRIGEIVETITEKMIRRHPHVFADTKVANADEVLVNWEAIKAKEKGDKPAGSPSGIDRVSTAMPSLLRAEKVQKKAAQFGFDWPDEKGPLAKVREEWGELLEAAGYPGAECGLDAPLDTVLASRDASRLRDELGDLLFAVVNVSRFLRVNPEEALQRTVDKFIGRFRFVEDCCRRDGREMARCALEELDVYWEQAKQRERENGRD</sequence>
<dbReference type="EMBL" id="WXEX01000005">
    <property type="protein sequence ID" value="MZP42815.1"/>
    <property type="molecule type" value="Genomic_DNA"/>
</dbReference>
<dbReference type="NCBIfam" id="NF007113">
    <property type="entry name" value="PRK09562.1"/>
    <property type="match status" value="1"/>
</dbReference>
<dbReference type="NCBIfam" id="TIGR00444">
    <property type="entry name" value="mazG"/>
    <property type="match status" value="1"/>
</dbReference>
<keyword evidence="4" id="KW-1185">Reference proteome</keyword>
<dbReference type="GO" id="GO:0046076">
    <property type="term" value="P:dTTP catabolic process"/>
    <property type="evidence" value="ECO:0007669"/>
    <property type="project" value="TreeGrafter"/>
</dbReference>
<evidence type="ECO:0000259" key="2">
    <source>
        <dbReference type="Pfam" id="PF03819"/>
    </source>
</evidence>
<dbReference type="GO" id="GO:0046081">
    <property type="term" value="P:dUTP catabolic process"/>
    <property type="evidence" value="ECO:0007669"/>
    <property type="project" value="TreeGrafter"/>
</dbReference>
<dbReference type="GO" id="GO:0006203">
    <property type="term" value="P:dGTP catabolic process"/>
    <property type="evidence" value="ECO:0007669"/>
    <property type="project" value="TreeGrafter"/>
</dbReference>
<dbReference type="PIRSF" id="PIRSF002845">
    <property type="entry name" value="Ttrprl_mtas_MazG"/>
    <property type="match status" value="1"/>
</dbReference>
<dbReference type="InterPro" id="IPR000878">
    <property type="entry name" value="4pyrrol_Mease"/>
</dbReference>
<dbReference type="Pfam" id="PF00590">
    <property type="entry name" value="TP_methylase"/>
    <property type="match status" value="1"/>
</dbReference>
<accession>A0A845LED7</accession>
<protein>
    <submittedName>
        <fullName evidence="3">Nucleoside triphosphate pyrophosphohydrolase</fullName>
        <ecNumber evidence="3">3.6.1.9</ecNumber>
    </submittedName>
</protein>
<dbReference type="PANTHER" id="PTHR30522">
    <property type="entry name" value="NUCLEOSIDE TRIPHOSPHATE PYROPHOSPHOHYDROLASE"/>
    <property type="match status" value="1"/>
</dbReference>
<dbReference type="Pfam" id="PF03819">
    <property type="entry name" value="MazG"/>
    <property type="match status" value="2"/>
</dbReference>
<dbReference type="SUPFAM" id="SSF53790">
    <property type="entry name" value="Tetrapyrrole methylase"/>
    <property type="match status" value="1"/>
</dbReference>
<evidence type="ECO:0000313" key="4">
    <source>
        <dbReference type="Proteomes" id="UP000471031"/>
    </source>
</evidence>
<dbReference type="Proteomes" id="UP000471031">
    <property type="component" value="Unassembled WGS sequence"/>
</dbReference>
<keyword evidence="3" id="KW-0378">Hydrolase</keyword>
<dbReference type="InterPro" id="IPR035013">
    <property type="entry name" value="YabN_N"/>
</dbReference>
<feature type="domain" description="Tetrapyrrole methylase" evidence="1">
    <location>
        <begin position="14"/>
        <end position="216"/>
    </location>
</feature>
<dbReference type="Gene3D" id="1.10.287.1080">
    <property type="entry name" value="MazG-like"/>
    <property type="match status" value="2"/>
</dbReference>
<dbReference type="AlphaFoldDB" id="A0A845LED7"/>
<dbReference type="InterPro" id="IPR024180">
    <property type="entry name" value="Tetrapyrrole_Mease/MazG_pred"/>
</dbReference>
<dbReference type="Gene3D" id="3.40.1010.10">
    <property type="entry name" value="Cobalt-precorrin-4 Transmethylase, Domain 1"/>
    <property type="match status" value="1"/>
</dbReference>
<evidence type="ECO:0000259" key="1">
    <source>
        <dbReference type="Pfam" id="PF00590"/>
    </source>
</evidence>
<dbReference type="GO" id="GO:0047429">
    <property type="term" value="F:nucleoside triphosphate diphosphatase activity"/>
    <property type="evidence" value="ECO:0007669"/>
    <property type="project" value="UniProtKB-EC"/>
</dbReference>
<evidence type="ECO:0000313" key="3">
    <source>
        <dbReference type="EMBL" id="MZP42815.1"/>
    </source>
</evidence>
<dbReference type="GO" id="GO:0046052">
    <property type="term" value="P:UTP catabolic process"/>
    <property type="evidence" value="ECO:0007669"/>
    <property type="project" value="TreeGrafter"/>
</dbReference>
<dbReference type="GO" id="GO:0046061">
    <property type="term" value="P:dATP catabolic process"/>
    <property type="evidence" value="ECO:0007669"/>
    <property type="project" value="TreeGrafter"/>
</dbReference>
<feature type="domain" description="NTP pyrophosphohydrolase MazG-like" evidence="2">
    <location>
        <begin position="291"/>
        <end position="364"/>
    </location>
</feature>
<dbReference type="InterPro" id="IPR048015">
    <property type="entry name" value="NTP-PPase_MazG-like_N"/>
</dbReference>
<comment type="caution">
    <text evidence="3">The sequence shown here is derived from an EMBL/GenBank/DDBJ whole genome shotgun (WGS) entry which is preliminary data.</text>
</comment>
<dbReference type="InterPro" id="IPR014777">
    <property type="entry name" value="4pyrrole_Mease_sub1"/>
</dbReference>
<reference evidence="3 4" key="1">
    <citation type="submission" date="2020-01" db="EMBL/GenBank/DDBJ databases">
        <title>Whole genome sequence of Heliobacterium gestii DSM 11169.</title>
        <authorList>
            <person name="Kyndt J.A."/>
            <person name="Meyer T.E."/>
        </authorList>
    </citation>
    <scope>NUCLEOTIDE SEQUENCE [LARGE SCALE GENOMIC DNA]</scope>
    <source>
        <strain evidence="3 4">DSM 11169</strain>
    </source>
</reference>
<organism evidence="3 4">
    <name type="scientific">Heliomicrobium gestii</name>
    <name type="common">Heliobacterium gestii</name>
    <dbReference type="NCBI Taxonomy" id="2699"/>
    <lineage>
        <taxon>Bacteria</taxon>
        <taxon>Bacillati</taxon>
        <taxon>Bacillota</taxon>
        <taxon>Clostridia</taxon>
        <taxon>Eubacteriales</taxon>
        <taxon>Heliobacteriaceae</taxon>
        <taxon>Heliomicrobium</taxon>
    </lineage>
</organism>
<dbReference type="InterPro" id="IPR035996">
    <property type="entry name" value="4pyrrol_Methylase_sf"/>
</dbReference>
<dbReference type="CDD" id="cd11723">
    <property type="entry name" value="YabN_N_like"/>
    <property type="match status" value="1"/>
</dbReference>
<name>A0A845LED7_HELGE</name>
<dbReference type="OrthoDB" id="9808939at2"/>
<dbReference type="InterPro" id="IPR011551">
    <property type="entry name" value="NTP_PyrPHydrolase_MazG"/>
</dbReference>
<dbReference type="PANTHER" id="PTHR30522:SF0">
    <property type="entry name" value="NUCLEOSIDE TRIPHOSPHATE PYROPHOSPHOHYDROLASE"/>
    <property type="match status" value="1"/>
</dbReference>
<gene>
    <name evidence="3" type="primary">mazG</name>
    <name evidence="3" type="ORF">GTO89_07150</name>
</gene>
<dbReference type="FunFam" id="1.10.287.1080:FF:000001">
    <property type="entry name" value="Nucleoside triphosphate pyrophosphohydrolase"/>
    <property type="match status" value="1"/>
</dbReference>
<dbReference type="InterPro" id="IPR004518">
    <property type="entry name" value="MazG-like_dom"/>
</dbReference>
<dbReference type="GO" id="GO:0008168">
    <property type="term" value="F:methyltransferase activity"/>
    <property type="evidence" value="ECO:0007669"/>
    <property type="project" value="InterPro"/>
</dbReference>